<evidence type="ECO:0000256" key="2">
    <source>
        <dbReference type="ARBA" id="ARBA00023445"/>
    </source>
</evidence>
<dbReference type="AlphaFoldDB" id="A0A8H4VY16"/>
<proteinExistence type="inferred from homology"/>
<dbReference type="Pfam" id="PF01370">
    <property type="entry name" value="Epimerase"/>
    <property type="match status" value="1"/>
</dbReference>
<dbReference type="PANTHER" id="PTHR10366">
    <property type="entry name" value="NAD DEPENDENT EPIMERASE/DEHYDRATASE"/>
    <property type="match status" value="1"/>
</dbReference>
<sequence>MARSTPKYSTVLVTSCNGYIGSHVDQLLEAGYRVRTTRNITKIQRLAASWEKKYGAGRFEVITVEDMAVGGAFDEAVKGVSGIAHVASVLTFDPDPDEVIPTALAGVRGILKSAAREPSVKRFVYTSSSTAATAPIHNKEFHIDSNIWNEADIRAAHAPGPIKPERAWPVYGASKTEAENLVWQFVKEENPQFVVNAVLPNTNFGRLLDPKLPASTRDFPRNLFRGEKQNLPPQYYIDIQDTARLHVAGLTIPDVKNERLFAFATPFNWNNVLRIMRKLRPDHQFIDDYEDDNLRDQSSGE</sequence>
<reference evidence="4 5" key="1">
    <citation type="submission" date="2020-03" db="EMBL/GenBank/DDBJ databases">
        <title>Draft Genome Sequence of Cudoniella acicularis.</title>
        <authorList>
            <person name="Buettner E."/>
            <person name="Kellner H."/>
        </authorList>
    </citation>
    <scope>NUCLEOTIDE SEQUENCE [LARGE SCALE GENOMIC DNA]</scope>
    <source>
        <strain evidence="4 5">DSM 108380</strain>
    </source>
</reference>
<keyword evidence="1" id="KW-0560">Oxidoreductase</keyword>
<feature type="domain" description="NAD-dependent epimerase/dehydratase" evidence="3">
    <location>
        <begin position="11"/>
        <end position="201"/>
    </location>
</feature>
<gene>
    <name evidence="4" type="ORF">G7Y89_g13647</name>
</gene>
<dbReference type="InterPro" id="IPR036291">
    <property type="entry name" value="NAD(P)-bd_dom_sf"/>
</dbReference>
<comment type="similarity">
    <text evidence="2">Belongs to the NAD(P)-dependent epimerase/dehydratase family. Dihydroflavonol-4-reductase subfamily.</text>
</comment>
<name>A0A8H4VY16_9HELO</name>
<accession>A0A8H4VY16</accession>
<comment type="caution">
    <text evidence="4">The sequence shown here is derived from an EMBL/GenBank/DDBJ whole genome shotgun (WGS) entry which is preliminary data.</text>
</comment>
<dbReference type="SUPFAM" id="SSF51735">
    <property type="entry name" value="NAD(P)-binding Rossmann-fold domains"/>
    <property type="match status" value="1"/>
</dbReference>
<evidence type="ECO:0000259" key="3">
    <source>
        <dbReference type="Pfam" id="PF01370"/>
    </source>
</evidence>
<dbReference type="InterPro" id="IPR001509">
    <property type="entry name" value="Epimerase_deHydtase"/>
</dbReference>
<evidence type="ECO:0000313" key="4">
    <source>
        <dbReference type="EMBL" id="KAF4624525.1"/>
    </source>
</evidence>
<protein>
    <recommendedName>
        <fullName evidence="3">NAD-dependent epimerase/dehydratase domain-containing protein</fullName>
    </recommendedName>
</protein>
<dbReference type="GO" id="GO:0016616">
    <property type="term" value="F:oxidoreductase activity, acting on the CH-OH group of donors, NAD or NADP as acceptor"/>
    <property type="evidence" value="ECO:0007669"/>
    <property type="project" value="TreeGrafter"/>
</dbReference>
<dbReference type="Gene3D" id="3.40.50.720">
    <property type="entry name" value="NAD(P)-binding Rossmann-like Domain"/>
    <property type="match status" value="1"/>
</dbReference>
<evidence type="ECO:0000256" key="1">
    <source>
        <dbReference type="ARBA" id="ARBA00023002"/>
    </source>
</evidence>
<dbReference type="EMBL" id="JAAMPI010001630">
    <property type="protein sequence ID" value="KAF4624525.1"/>
    <property type="molecule type" value="Genomic_DNA"/>
</dbReference>
<dbReference type="PANTHER" id="PTHR10366:SF562">
    <property type="entry name" value="ALDEHYDE REDUCTASE II (AFU_ORTHOLOGUE AFUA_1G11360)"/>
    <property type="match status" value="1"/>
</dbReference>
<keyword evidence="5" id="KW-1185">Reference proteome</keyword>
<organism evidence="4 5">
    <name type="scientific">Cudoniella acicularis</name>
    <dbReference type="NCBI Taxonomy" id="354080"/>
    <lineage>
        <taxon>Eukaryota</taxon>
        <taxon>Fungi</taxon>
        <taxon>Dikarya</taxon>
        <taxon>Ascomycota</taxon>
        <taxon>Pezizomycotina</taxon>
        <taxon>Leotiomycetes</taxon>
        <taxon>Helotiales</taxon>
        <taxon>Tricladiaceae</taxon>
        <taxon>Cudoniella</taxon>
    </lineage>
</organism>
<evidence type="ECO:0000313" key="5">
    <source>
        <dbReference type="Proteomes" id="UP000566819"/>
    </source>
</evidence>
<dbReference type="OrthoDB" id="2735536at2759"/>
<dbReference type="Proteomes" id="UP000566819">
    <property type="component" value="Unassembled WGS sequence"/>
</dbReference>
<dbReference type="InterPro" id="IPR050425">
    <property type="entry name" value="NAD(P)_dehydrat-like"/>
</dbReference>